<dbReference type="Proteomes" id="UP000004994">
    <property type="component" value="Chromosome 6"/>
</dbReference>
<reference evidence="2" key="2">
    <citation type="submission" date="2019-01" db="UniProtKB">
        <authorList>
            <consortium name="EnsemblPlants"/>
        </authorList>
    </citation>
    <scope>IDENTIFICATION</scope>
    <source>
        <strain evidence="2">cv. Heinz 1706</strain>
    </source>
</reference>
<sequence length="97" mass="10423">MNPSANDFAWVLMLLSSISTPILTKKIRKDRGKKTLLEKSTCSCAYNIVAVNSSALALACQVCASSSALRQDAFQTSTSFSFSCRAIDSSAVPIRAR</sequence>
<dbReference type="InParanoid" id="A0A3Q7GQA9"/>
<keyword evidence="3" id="KW-1185">Reference proteome</keyword>
<evidence type="ECO:0000313" key="2">
    <source>
        <dbReference type="EnsemblPlants" id="Solyc06g005575.1.1"/>
    </source>
</evidence>
<feature type="chain" id="PRO_5018653951" description="Secreted protein" evidence="1">
    <location>
        <begin position="25"/>
        <end position="97"/>
    </location>
</feature>
<organism evidence="2">
    <name type="scientific">Solanum lycopersicum</name>
    <name type="common">Tomato</name>
    <name type="synonym">Lycopersicon esculentum</name>
    <dbReference type="NCBI Taxonomy" id="4081"/>
    <lineage>
        <taxon>Eukaryota</taxon>
        <taxon>Viridiplantae</taxon>
        <taxon>Streptophyta</taxon>
        <taxon>Embryophyta</taxon>
        <taxon>Tracheophyta</taxon>
        <taxon>Spermatophyta</taxon>
        <taxon>Magnoliopsida</taxon>
        <taxon>eudicotyledons</taxon>
        <taxon>Gunneridae</taxon>
        <taxon>Pentapetalae</taxon>
        <taxon>asterids</taxon>
        <taxon>lamiids</taxon>
        <taxon>Solanales</taxon>
        <taxon>Solanaceae</taxon>
        <taxon>Solanoideae</taxon>
        <taxon>Solaneae</taxon>
        <taxon>Solanum</taxon>
        <taxon>Solanum subgen. Lycopersicon</taxon>
    </lineage>
</organism>
<keyword evidence="1" id="KW-0732">Signal</keyword>
<dbReference type="AlphaFoldDB" id="A0A3Q7GQA9"/>
<dbReference type="Gramene" id="Solyc06g005575.1.1">
    <property type="protein sequence ID" value="Solyc06g005575.1.1"/>
    <property type="gene ID" value="Solyc06g005575.1"/>
</dbReference>
<feature type="signal peptide" evidence="1">
    <location>
        <begin position="1"/>
        <end position="24"/>
    </location>
</feature>
<name>A0A3Q7GQA9_SOLLC</name>
<evidence type="ECO:0000256" key="1">
    <source>
        <dbReference type="SAM" id="SignalP"/>
    </source>
</evidence>
<dbReference type="EnsemblPlants" id="Solyc06g005575.1.1">
    <property type="protein sequence ID" value="Solyc06g005575.1.1"/>
    <property type="gene ID" value="Solyc06g005575.1"/>
</dbReference>
<evidence type="ECO:0000313" key="3">
    <source>
        <dbReference type="Proteomes" id="UP000004994"/>
    </source>
</evidence>
<reference evidence="2" key="1">
    <citation type="journal article" date="2012" name="Nature">
        <title>The tomato genome sequence provides insights into fleshy fruit evolution.</title>
        <authorList>
            <consortium name="Tomato Genome Consortium"/>
        </authorList>
    </citation>
    <scope>NUCLEOTIDE SEQUENCE [LARGE SCALE GENOMIC DNA]</scope>
    <source>
        <strain evidence="2">cv. Heinz 1706</strain>
    </source>
</reference>
<evidence type="ECO:0008006" key="4">
    <source>
        <dbReference type="Google" id="ProtNLM"/>
    </source>
</evidence>
<proteinExistence type="predicted"/>
<accession>A0A3Q7GQA9</accession>
<protein>
    <recommendedName>
        <fullName evidence="4">Secreted protein</fullName>
    </recommendedName>
</protein>